<reference evidence="2" key="1">
    <citation type="journal article" date="2023" name="G3 (Bethesda)">
        <title>Genome assembly and association tests identify interacting loci associated with vigor, precocity, and sex in interspecific pistachio rootstocks.</title>
        <authorList>
            <person name="Palmer W."/>
            <person name="Jacygrad E."/>
            <person name="Sagayaradj S."/>
            <person name="Cavanaugh K."/>
            <person name="Han R."/>
            <person name="Bertier L."/>
            <person name="Beede B."/>
            <person name="Kafkas S."/>
            <person name="Golino D."/>
            <person name="Preece J."/>
            <person name="Michelmore R."/>
        </authorList>
    </citation>
    <scope>NUCLEOTIDE SEQUENCE [LARGE SCALE GENOMIC DNA]</scope>
</reference>
<gene>
    <name evidence="1" type="ORF">Pint_08109</name>
</gene>
<proteinExistence type="predicted"/>
<evidence type="ECO:0000313" key="2">
    <source>
        <dbReference type="Proteomes" id="UP001163603"/>
    </source>
</evidence>
<sequence length="738" mass="81240">MEMPECPVCLQSYDSEYTIPRVLACGHTCCESCLLNLPHKFPDTIRCPACTVLVKYPPQGPSSLPKNIDLLRLIDPDPQKPHNNPKNFNSAPHLDFIPRTWSDEFYSLWKEYILPQDAVLVELKSGEDGGACFGCLSQSRSQRVSLVQVGSLISDDDSVFKYSYVVRVIKCLNGMKEEEVDELRFILRGSSKVSKLCRVLGLWGDVADGSLCIVCERMNQSLLESLGALIDEDGMGNDGLFGLAMMGMEMCEALIGFNQQGLILGCLGFSCFSFDDFGHVFVDLNEVLVIGRKIVKSVVEVGCGGRRIGDKEMGVLLSDLLKRNLFFSPELLFQLLKKEGIEAESGETGHLVGYGSDVWSLACILLGLLIGRKFNEELVHYICFVSTKAGEENSLGMYMGWVEKVSSLLENKIGSEFVSLQQMFCQCLNFDSGNRPLLTDVWREDYRQRKKDGLLAVENCNGTAIDQTGETGVTKDLVEGLTEGNIKFKDMQGHLDCVTGLAVGGEPLPASLWKSLPIQTMVGLPFFRNPGKPSAYESEGGSCLAPHLINQSMYGHCSNYLLCAYVQDFSHVHTFKGHEHKVMAVVYVDEEQPLCISGDSGGGIFVWSTSFPLGQEPIKKWNEPKDWRYSGIHALASLGKYLYTGSGDKTIKVWSLLDGALSCTMNGHKSVVSTLAVCNGVLYSGSWDGTIRLWSLSDHSLLTVLEEVSMGNVYSVLSLTANQHTIVAAHENGSIKVL</sequence>
<comment type="caution">
    <text evidence="1">The sequence shown here is derived from an EMBL/GenBank/DDBJ whole genome shotgun (WGS) entry which is preliminary data.</text>
</comment>
<evidence type="ECO:0000313" key="1">
    <source>
        <dbReference type="EMBL" id="KAJ0024646.1"/>
    </source>
</evidence>
<dbReference type="Proteomes" id="UP001163603">
    <property type="component" value="Chromosome 10"/>
</dbReference>
<protein>
    <submittedName>
        <fullName evidence="1">Uncharacterized protein</fullName>
    </submittedName>
</protein>
<accession>A0ACC0XVB6</accession>
<name>A0ACC0XVB6_9ROSI</name>
<organism evidence="1 2">
    <name type="scientific">Pistacia integerrima</name>
    <dbReference type="NCBI Taxonomy" id="434235"/>
    <lineage>
        <taxon>Eukaryota</taxon>
        <taxon>Viridiplantae</taxon>
        <taxon>Streptophyta</taxon>
        <taxon>Embryophyta</taxon>
        <taxon>Tracheophyta</taxon>
        <taxon>Spermatophyta</taxon>
        <taxon>Magnoliopsida</taxon>
        <taxon>eudicotyledons</taxon>
        <taxon>Gunneridae</taxon>
        <taxon>Pentapetalae</taxon>
        <taxon>rosids</taxon>
        <taxon>malvids</taxon>
        <taxon>Sapindales</taxon>
        <taxon>Anacardiaceae</taxon>
        <taxon>Pistacia</taxon>
    </lineage>
</organism>
<dbReference type="EMBL" id="CM047745">
    <property type="protein sequence ID" value="KAJ0024646.1"/>
    <property type="molecule type" value="Genomic_DNA"/>
</dbReference>
<keyword evidence="2" id="KW-1185">Reference proteome</keyword>